<reference evidence="1 2" key="1">
    <citation type="submission" date="2022-11" db="EMBL/GenBank/DDBJ databases">
        <authorList>
            <person name="Siebert D."/>
            <person name="Busche T."/>
            <person name="Saydam E."/>
            <person name="Kalinowski J."/>
            <person name="Ruckert C."/>
            <person name="Blombach B."/>
        </authorList>
    </citation>
    <scope>NUCLEOTIDE SEQUENCE [LARGE SCALE GENOMIC DNA]</scope>
    <source>
        <strain evidence="1 2">DSM 1083</strain>
    </source>
</reference>
<accession>A0ABY8BSN0</accession>
<dbReference type="Proteomes" id="UP001213907">
    <property type="component" value="Chromosome"/>
</dbReference>
<dbReference type="Pfam" id="PF02620">
    <property type="entry name" value="YceD"/>
    <property type="match status" value="1"/>
</dbReference>
<proteinExistence type="predicted"/>
<gene>
    <name evidence="1" type="ORF">AFIC_001503</name>
</gene>
<keyword evidence="2" id="KW-1185">Reference proteome</keyword>
<sequence length="193" mass="20453">MSGHQPHRDNPRDNPWSHPVAVAKIPAAGSHVTFAANAAERAALAEIAGLREVLEAQASFHLTHVRGGGIEARGHVSGLVGQDCVVTLEPLENRVEEDIDVIFAEADSAAAATPKVDIDEDEPDPPEIIVNGAIDLGRLATDILFLGIDPYPRKADAAFTATVDASAPEEHPFAALKALRQGPEGASKRRKKD</sequence>
<dbReference type="EMBL" id="CP113162">
    <property type="protein sequence ID" value="WEF52989.1"/>
    <property type="molecule type" value="Genomic_DNA"/>
</dbReference>
<name>A0ABY8BSN0_AFICR</name>
<evidence type="ECO:0000313" key="2">
    <source>
        <dbReference type="Proteomes" id="UP001213907"/>
    </source>
</evidence>
<dbReference type="InterPro" id="IPR003772">
    <property type="entry name" value="YceD"/>
</dbReference>
<dbReference type="RefSeq" id="WP_275248502.1">
    <property type="nucleotide sequence ID" value="NZ_BAABDX010000001.1"/>
</dbReference>
<organism evidence="1 2">
    <name type="scientific">Afipia carboxydohydrogena</name>
    <name type="common">Pseudomonas carboxydohydrogena</name>
    <dbReference type="NCBI Taxonomy" id="290"/>
    <lineage>
        <taxon>Bacteria</taxon>
        <taxon>Pseudomonadati</taxon>
        <taxon>Pseudomonadota</taxon>
        <taxon>Alphaproteobacteria</taxon>
        <taxon>Hyphomicrobiales</taxon>
        <taxon>Nitrobacteraceae</taxon>
        <taxon>Afipia</taxon>
    </lineage>
</organism>
<evidence type="ECO:0000313" key="1">
    <source>
        <dbReference type="EMBL" id="WEF52989.1"/>
    </source>
</evidence>
<protein>
    <submittedName>
        <fullName evidence="1">DUF177 domain-containing protein</fullName>
    </submittedName>
</protein>